<comment type="caution">
    <text evidence="3">The sequence shown here is derived from an EMBL/GenBank/DDBJ whole genome shotgun (WGS) entry which is preliminary data.</text>
</comment>
<keyword evidence="4" id="KW-1185">Reference proteome</keyword>
<dbReference type="CDD" id="cd00093">
    <property type="entry name" value="HTH_XRE"/>
    <property type="match status" value="1"/>
</dbReference>
<dbReference type="InterPro" id="IPR010982">
    <property type="entry name" value="Lambda_DNA-bd_dom_sf"/>
</dbReference>
<evidence type="ECO:0000313" key="4">
    <source>
        <dbReference type="Proteomes" id="UP000264217"/>
    </source>
</evidence>
<dbReference type="OrthoDB" id="798409at2"/>
<dbReference type="AlphaFoldDB" id="A0A372NWG1"/>
<dbReference type="Proteomes" id="UP000264217">
    <property type="component" value="Unassembled WGS sequence"/>
</dbReference>
<protein>
    <submittedName>
        <fullName evidence="3">XRE family transcriptional regulator</fullName>
    </submittedName>
</protein>
<dbReference type="Gene3D" id="1.10.260.40">
    <property type="entry name" value="lambda repressor-like DNA-binding domains"/>
    <property type="match status" value="1"/>
</dbReference>
<name>A0A372NWG1_9SPHI</name>
<keyword evidence="1" id="KW-0238">DNA-binding</keyword>
<dbReference type="PROSITE" id="PS50943">
    <property type="entry name" value="HTH_CROC1"/>
    <property type="match status" value="1"/>
</dbReference>
<proteinExistence type="predicted"/>
<dbReference type="GO" id="GO:0003677">
    <property type="term" value="F:DNA binding"/>
    <property type="evidence" value="ECO:0007669"/>
    <property type="project" value="UniProtKB-KW"/>
</dbReference>
<evidence type="ECO:0000313" key="3">
    <source>
        <dbReference type="EMBL" id="RFZ94456.1"/>
    </source>
</evidence>
<dbReference type="PANTHER" id="PTHR46558:SF4">
    <property type="entry name" value="DNA-BIDING PHAGE PROTEIN"/>
    <property type="match status" value="1"/>
</dbReference>
<evidence type="ECO:0000259" key="2">
    <source>
        <dbReference type="PROSITE" id="PS50943"/>
    </source>
</evidence>
<feature type="domain" description="HTH cro/C1-type" evidence="2">
    <location>
        <begin position="16"/>
        <end position="70"/>
    </location>
</feature>
<accession>A0A372NWG1</accession>
<evidence type="ECO:0000256" key="1">
    <source>
        <dbReference type="ARBA" id="ARBA00023125"/>
    </source>
</evidence>
<dbReference type="SMART" id="SM00530">
    <property type="entry name" value="HTH_XRE"/>
    <property type="match status" value="1"/>
</dbReference>
<gene>
    <name evidence="3" type="ORF">D0C36_02585</name>
</gene>
<dbReference type="Pfam" id="PF01381">
    <property type="entry name" value="HTH_3"/>
    <property type="match status" value="1"/>
</dbReference>
<dbReference type="InterPro" id="IPR001387">
    <property type="entry name" value="Cro/C1-type_HTH"/>
</dbReference>
<dbReference type="RefSeq" id="WP_117390019.1">
    <property type="nucleotide sequence ID" value="NZ_QWDC01000001.1"/>
</dbReference>
<reference evidence="3 4" key="1">
    <citation type="submission" date="2018-08" db="EMBL/GenBank/DDBJ databases">
        <title>Mucilaginibacter sp. MYSH2.</title>
        <authorList>
            <person name="Seo T."/>
        </authorList>
    </citation>
    <scope>NUCLEOTIDE SEQUENCE [LARGE SCALE GENOMIC DNA]</scope>
    <source>
        <strain evidence="3 4">MYSH2</strain>
    </source>
</reference>
<dbReference type="SUPFAM" id="SSF47413">
    <property type="entry name" value="lambda repressor-like DNA-binding domains"/>
    <property type="match status" value="1"/>
</dbReference>
<dbReference type="EMBL" id="QWDC01000001">
    <property type="protein sequence ID" value="RFZ94456.1"/>
    <property type="molecule type" value="Genomic_DNA"/>
</dbReference>
<organism evidence="3 4">
    <name type="scientific">Mucilaginibacter conchicola</name>
    <dbReference type="NCBI Taxonomy" id="2303333"/>
    <lineage>
        <taxon>Bacteria</taxon>
        <taxon>Pseudomonadati</taxon>
        <taxon>Bacteroidota</taxon>
        <taxon>Sphingobacteriia</taxon>
        <taxon>Sphingobacteriales</taxon>
        <taxon>Sphingobacteriaceae</taxon>
        <taxon>Mucilaginibacter</taxon>
    </lineage>
</organism>
<sequence>MKSEFEKKIESIIINIRMLRERRNYTQEYMAMKMQCSQNAYSKLELGYSKLTVEKLMQVADVLEVSVGDLVNPQKNTSYSLIDRN</sequence>
<dbReference type="PANTHER" id="PTHR46558">
    <property type="entry name" value="TRACRIPTIONAL REGULATORY PROTEIN-RELATED-RELATED"/>
    <property type="match status" value="1"/>
</dbReference>